<dbReference type="InParanoid" id="W0RQI9"/>
<evidence type="ECO:0000256" key="1">
    <source>
        <dbReference type="SAM" id="MobiDB-lite"/>
    </source>
</evidence>
<feature type="region of interest" description="Disordered" evidence="1">
    <location>
        <begin position="101"/>
        <end position="121"/>
    </location>
</feature>
<proteinExistence type="predicted"/>
<gene>
    <name evidence="2" type="ORF">J421_4266</name>
</gene>
<feature type="compositionally biased region" description="Polar residues" evidence="1">
    <location>
        <begin position="101"/>
        <end position="116"/>
    </location>
</feature>
<feature type="region of interest" description="Disordered" evidence="1">
    <location>
        <begin position="1"/>
        <end position="36"/>
    </location>
</feature>
<dbReference type="AlphaFoldDB" id="W0RQI9"/>
<organism evidence="2 3">
    <name type="scientific">Gemmatirosa kalamazoonensis</name>
    <dbReference type="NCBI Taxonomy" id="861299"/>
    <lineage>
        <taxon>Bacteria</taxon>
        <taxon>Pseudomonadati</taxon>
        <taxon>Gemmatimonadota</taxon>
        <taxon>Gemmatimonadia</taxon>
        <taxon>Gemmatimonadales</taxon>
        <taxon>Gemmatimonadaceae</taxon>
        <taxon>Gemmatirosa</taxon>
    </lineage>
</organism>
<dbReference type="STRING" id="861299.J421_4266"/>
<dbReference type="Proteomes" id="UP000019151">
    <property type="component" value="Chromosome"/>
</dbReference>
<evidence type="ECO:0000313" key="2">
    <source>
        <dbReference type="EMBL" id="AHG91803.1"/>
    </source>
</evidence>
<name>W0RQI9_9BACT</name>
<dbReference type="EMBL" id="CP007128">
    <property type="protein sequence ID" value="AHG91803.1"/>
    <property type="molecule type" value="Genomic_DNA"/>
</dbReference>
<protein>
    <submittedName>
        <fullName evidence="2">Uncharacterized protein</fullName>
    </submittedName>
</protein>
<feature type="compositionally biased region" description="Low complexity" evidence="1">
    <location>
        <begin position="10"/>
        <end position="21"/>
    </location>
</feature>
<reference evidence="2 3" key="1">
    <citation type="journal article" date="2014" name="Genome Announc.">
        <title>Genome Sequence and Methylome of Soil Bacterium Gemmatirosa kalamazoonensis KBS708T, a Member of the Rarely Cultivated Gemmatimonadetes Phylum.</title>
        <authorList>
            <person name="Debruyn J.M."/>
            <person name="Radosevich M."/>
            <person name="Wommack K.E."/>
            <person name="Polson S.W."/>
            <person name="Hauser L.J."/>
            <person name="Fawaz M.N."/>
            <person name="Korlach J."/>
            <person name="Tsai Y.C."/>
        </authorList>
    </citation>
    <scope>NUCLEOTIDE SEQUENCE [LARGE SCALE GENOMIC DNA]</scope>
    <source>
        <strain evidence="2 3">KBS708</strain>
    </source>
</reference>
<sequence>MTSADVSSTDAGAADVGDAGANHGPPPSGTVRHRTERDSLGRVWRFVYDPAAQDPMVPAGMVRIRCTTGTGRATLVLRADWLEWPRQQLLNELQASLQLQRGGTAAAQPSTDGTGSNDRRVARRRLVRLASGVAWNCVYDPSLAAQPGDEGRVRVRCTAGRDRLELVLDPAWHRLGDRQLAALIVEALETRRR</sequence>
<evidence type="ECO:0000313" key="3">
    <source>
        <dbReference type="Proteomes" id="UP000019151"/>
    </source>
</evidence>
<dbReference type="HOGENOM" id="CLU_1406996_0_0_0"/>
<keyword evidence="3" id="KW-1185">Reference proteome</keyword>
<accession>W0RQI9</accession>
<dbReference type="KEGG" id="gba:J421_4266"/>